<dbReference type="EMBL" id="LR214945">
    <property type="protein sequence ID" value="VEU56809.1"/>
    <property type="molecule type" value="Genomic_DNA"/>
</dbReference>
<reference evidence="1 2" key="1">
    <citation type="submission" date="2019-01" db="EMBL/GenBank/DDBJ databases">
        <authorList>
            <consortium name="Pathogen Informatics"/>
        </authorList>
    </citation>
    <scope>NUCLEOTIDE SEQUENCE [LARGE SCALE GENOMIC DNA]</scope>
    <source>
        <strain evidence="1 2">NCTC10119</strain>
    </source>
</reference>
<evidence type="ECO:0000313" key="1">
    <source>
        <dbReference type="EMBL" id="VEU56809.1"/>
    </source>
</evidence>
<sequence>MFYLDLNIQNILTNWEIADAVRELIANAIDEHI</sequence>
<organism evidence="1 2">
    <name type="scientific">Mycoplasmoides pneumoniae</name>
    <name type="common">Mycoplasma pneumoniae</name>
    <dbReference type="NCBI Taxonomy" id="2104"/>
    <lineage>
        <taxon>Bacteria</taxon>
        <taxon>Bacillati</taxon>
        <taxon>Mycoplasmatota</taxon>
        <taxon>Mycoplasmoidales</taxon>
        <taxon>Mycoplasmoidaceae</taxon>
        <taxon>Mycoplasmoides</taxon>
    </lineage>
</organism>
<gene>
    <name evidence="1" type="ORF">NCTC10119_00061</name>
</gene>
<evidence type="ECO:0000313" key="2">
    <source>
        <dbReference type="Proteomes" id="UP000289557"/>
    </source>
</evidence>
<dbReference type="Proteomes" id="UP000289557">
    <property type="component" value="Chromosome"/>
</dbReference>
<protein>
    <submittedName>
        <fullName evidence="1">Uncharacterized protein</fullName>
    </submittedName>
</protein>
<proteinExistence type="predicted"/>
<dbReference type="AlphaFoldDB" id="A0AB38W6X6"/>
<accession>A0AB38W6X6</accession>
<name>A0AB38W6X6_MYCPM</name>